<organism evidence="2 3">
    <name type="scientific">Mobiluncus curtisii</name>
    <dbReference type="NCBI Taxonomy" id="2051"/>
    <lineage>
        <taxon>Bacteria</taxon>
        <taxon>Bacillati</taxon>
        <taxon>Actinomycetota</taxon>
        <taxon>Actinomycetes</taxon>
        <taxon>Actinomycetales</taxon>
        <taxon>Actinomycetaceae</taxon>
        <taxon>Mobiluncus</taxon>
    </lineage>
</organism>
<dbReference type="Gene3D" id="1.10.30.50">
    <property type="match status" value="1"/>
</dbReference>
<dbReference type="GO" id="GO:0008270">
    <property type="term" value="F:zinc ion binding"/>
    <property type="evidence" value="ECO:0007669"/>
    <property type="project" value="InterPro"/>
</dbReference>
<dbReference type="Pfam" id="PF01844">
    <property type="entry name" value="HNH"/>
    <property type="match status" value="1"/>
</dbReference>
<dbReference type="EMBL" id="JABCUI010000003">
    <property type="protein sequence ID" value="NMW87485.1"/>
    <property type="molecule type" value="Genomic_DNA"/>
</dbReference>
<evidence type="ECO:0000313" key="3">
    <source>
        <dbReference type="Proteomes" id="UP000553981"/>
    </source>
</evidence>
<dbReference type="CDD" id="cd00085">
    <property type="entry name" value="HNHc"/>
    <property type="match status" value="1"/>
</dbReference>
<dbReference type="GO" id="GO:0003676">
    <property type="term" value="F:nucleic acid binding"/>
    <property type="evidence" value="ECO:0007669"/>
    <property type="project" value="InterPro"/>
</dbReference>
<name>A0A7Y0UI57_9ACTO</name>
<dbReference type="GO" id="GO:0004519">
    <property type="term" value="F:endonuclease activity"/>
    <property type="evidence" value="ECO:0007669"/>
    <property type="project" value="InterPro"/>
</dbReference>
<protein>
    <recommendedName>
        <fullName evidence="1">HNH nuclease domain-containing protein</fullName>
    </recommendedName>
</protein>
<sequence length="90" mass="10149">MDDWTTMSYAKRQAFTNKLLQTYGPTCCICGLPIKPGDESCQHLTPRSKGGITTLENCRPAHKSCNYSLGNREMKPLNETVYDGLSWFVK</sequence>
<dbReference type="InterPro" id="IPR002711">
    <property type="entry name" value="HNH"/>
</dbReference>
<dbReference type="AlphaFoldDB" id="A0A7Y0UI57"/>
<dbReference type="InterPro" id="IPR003615">
    <property type="entry name" value="HNH_nuc"/>
</dbReference>
<evidence type="ECO:0000259" key="1">
    <source>
        <dbReference type="SMART" id="SM00507"/>
    </source>
</evidence>
<feature type="domain" description="HNH nuclease" evidence="1">
    <location>
        <begin position="14"/>
        <end position="67"/>
    </location>
</feature>
<evidence type="ECO:0000313" key="2">
    <source>
        <dbReference type="EMBL" id="NMW87485.1"/>
    </source>
</evidence>
<comment type="caution">
    <text evidence="2">The sequence shown here is derived from an EMBL/GenBank/DDBJ whole genome shotgun (WGS) entry which is preliminary data.</text>
</comment>
<proteinExistence type="predicted"/>
<dbReference type="Proteomes" id="UP000553981">
    <property type="component" value="Unassembled WGS sequence"/>
</dbReference>
<accession>A0A7Y0UI57</accession>
<reference evidence="2 3" key="1">
    <citation type="submission" date="2020-04" db="EMBL/GenBank/DDBJ databases">
        <title>Antimicrobial susceptibility and clonality of vaginal-derived multi-drug resistant Mobiluncus isolates in China.</title>
        <authorList>
            <person name="Zhang X."/>
        </authorList>
    </citation>
    <scope>NUCLEOTIDE SEQUENCE [LARGE SCALE GENOMIC DNA]</scope>
    <source>
        <strain evidence="2 3">19</strain>
    </source>
</reference>
<dbReference type="RefSeq" id="WP_169770719.1">
    <property type="nucleotide sequence ID" value="NZ_JABCUI010000003.1"/>
</dbReference>
<gene>
    <name evidence="2" type="ORF">HHJ67_06915</name>
</gene>
<dbReference type="SMART" id="SM00507">
    <property type="entry name" value="HNHc"/>
    <property type="match status" value="1"/>
</dbReference>